<dbReference type="EMBL" id="JAHJDP010000095">
    <property type="protein sequence ID" value="MBU2692526.1"/>
    <property type="molecule type" value="Genomic_DNA"/>
</dbReference>
<dbReference type="PANTHER" id="PTHR11358">
    <property type="entry name" value="ARGINASE/AGMATINASE"/>
    <property type="match status" value="1"/>
</dbReference>
<feature type="binding site" evidence="4">
    <location>
        <position position="115"/>
    </location>
    <ligand>
        <name>Mn(2+)</name>
        <dbReference type="ChEBI" id="CHEBI:29035"/>
        <label>1</label>
    </ligand>
</feature>
<reference evidence="5" key="1">
    <citation type="submission" date="2021-05" db="EMBL/GenBank/DDBJ databases">
        <title>Energy efficiency and biological interactions define the core microbiome of deep oligotrophic groundwater.</title>
        <authorList>
            <person name="Mehrshad M."/>
            <person name="Lopez-Fernandez M."/>
            <person name="Bell E."/>
            <person name="Bernier-Latmani R."/>
            <person name="Bertilsson S."/>
            <person name="Dopson M."/>
        </authorList>
    </citation>
    <scope>NUCLEOTIDE SEQUENCE</scope>
    <source>
        <strain evidence="5">Modern_marine.mb.64</strain>
    </source>
</reference>
<dbReference type="EC" id="3.5.3.11" evidence="5"/>
<dbReference type="InterPro" id="IPR005925">
    <property type="entry name" value="Agmatinase-rel"/>
</dbReference>
<dbReference type="InterPro" id="IPR023696">
    <property type="entry name" value="Ureohydrolase_dom_sf"/>
</dbReference>
<accession>A0A948RXZ5</accession>
<dbReference type="PANTHER" id="PTHR11358:SF26">
    <property type="entry name" value="GUANIDINO ACID HYDROLASE, MITOCHONDRIAL"/>
    <property type="match status" value="1"/>
</dbReference>
<evidence type="ECO:0000256" key="3">
    <source>
        <dbReference type="ARBA" id="ARBA00022801"/>
    </source>
</evidence>
<evidence type="ECO:0000256" key="1">
    <source>
        <dbReference type="ARBA" id="ARBA00009227"/>
    </source>
</evidence>
<feature type="binding site" evidence="4">
    <location>
        <position position="140"/>
    </location>
    <ligand>
        <name>Mn(2+)</name>
        <dbReference type="ChEBI" id="CHEBI:29035"/>
        <label>1</label>
    </ligand>
</feature>
<name>A0A948RXZ5_UNCEI</name>
<dbReference type="NCBIfam" id="TIGR01230">
    <property type="entry name" value="agmatinase"/>
    <property type="match status" value="1"/>
</dbReference>
<dbReference type="SUPFAM" id="SSF52768">
    <property type="entry name" value="Arginase/deacetylase"/>
    <property type="match status" value="1"/>
</dbReference>
<dbReference type="AlphaFoldDB" id="A0A948RXZ5"/>
<dbReference type="GO" id="GO:0046872">
    <property type="term" value="F:metal ion binding"/>
    <property type="evidence" value="ECO:0007669"/>
    <property type="project" value="UniProtKB-KW"/>
</dbReference>
<keyword evidence="4" id="KW-0464">Manganese</keyword>
<comment type="caution">
    <text evidence="5">The sequence shown here is derived from an EMBL/GenBank/DDBJ whole genome shotgun (WGS) entry which is preliminary data.</text>
</comment>
<feature type="binding site" evidence="4">
    <location>
        <position position="138"/>
    </location>
    <ligand>
        <name>Mn(2+)</name>
        <dbReference type="ChEBI" id="CHEBI:29035"/>
        <label>1</label>
    </ligand>
</feature>
<dbReference type="InterPro" id="IPR006035">
    <property type="entry name" value="Ureohydrolase"/>
</dbReference>
<dbReference type="PROSITE" id="PS51409">
    <property type="entry name" value="ARGINASE_2"/>
    <property type="match status" value="1"/>
</dbReference>
<comment type="cofactor">
    <cofactor evidence="4">
        <name>Mn(2+)</name>
        <dbReference type="ChEBI" id="CHEBI:29035"/>
    </cofactor>
    <text evidence="4">Binds 2 manganese ions per subunit.</text>
</comment>
<feature type="binding site" evidence="4">
    <location>
        <position position="142"/>
    </location>
    <ligand>
        <name>Mn(2+)</name>
        <dbReference type="ChEBI" id="CHEBI:29035"/>
        <label>1</label>
    </ligand>
</feature>
<evidence type="ECO:0000313" key="5">
    <source>
        <dbReference type="EMBL" id="MBU2692526.1"/>
    </source>
</evidence>
<evidence type="ECO:0000313" key="6">
    <source>
        <dbReference type="Proteomes" id="UP000777784"/>
    </source>
</evidence>
<evidence type="ECO:0000256" key="4">
    <source>
        <dbReference type="PIRSR" id="PIRSR036979-1"/>
    </source>
</evidence>
<dbReference type="GO" id="GO:0033389">
    <property type="term" value="P:putrescine biosynthetic process from arginine, via agmatine"/>
    <property type="evidence" value="ECO:0007669"/>
    <property type="project" value="TreeGrafter"/>
</dbReference>
<dbReference type="Pfam" id="PF00491">
    <property type="entry name" value="Arginase"/>
    <property type="match status" value="1"/>
</dbReference>
<keyword evidence="2 4" id="KW-0479">Metal-binding</keyword>
<feature type="binding site" evidence="4">
    <location>
        <position position="220"/>
    </location>
    <ligand>
        <name>Mn(2+)</name>
        <dbReference type="ChEBI" id="CHEBI:29035"/>
        <label>1</label>
    </ligand>
</feature>
<feature type="binding site" evidence="4">
    <location>
        <position position="218"/>
    </location>
    <ligand>
        <name>Mn(2+)</name>
        <dbReference type="ChEBI" id="CHEBI:29035"/>
        <label>1</label>
    </ligand>
</feature>
<sequence length="295" mass="32615">MDSRSFETGPRLTSFAGFDLSPEEARILILPIPYDLTTSYEPGTRWGPSAVLQASYQLESYDEETDADLGDLSIATLPPIEPVVSGPAQMMAVVEEACYALLGKNRRLVVLGGEHTLTVGVLRAYKRAGVNIHVLQLDAHADLRETYQGSDLSHACVMARVREIYPFIQVGIRSLSRGERECLESSRVIWARQIHEDLGASLRRLDDILGDPVYITCDLDVLDPSLLPSTGTPEPGGLDWRQITRILRHVGRTRTVIGLDFMEHSPRAGAHAADYVTARLMAKAFIYCWGIKSPP</sequence>
<gene>
    <name evidence="5" type="primary">speB</name>
    <name evidence="5" type="ORF">KJ970_16540</name>
</gene>
<dbReference type="CDD" id="cd11593">
    <property type="entry name" value="Agmatinase-like_2"/>
    <property type="match status" value="1"/>
</dbReference>
<keyword evidence="3 5" id="KW-0378">Hydrolase</keyword>
<protein>
    <submittedName>
        <fullName evidence="5">Agmatinase</fullName>
        <ecNumber evidence="5">3.5.3.11</ecNumber>
    </submittedName>
</protein>
<proteinExistence type="inferred from homology"/>
<dbReference type="PIRSF" id="PIRSF036979">
    <property type="entry name" value="Arginase"/>
    <property type="match status" value="1"/>
</dbReference>
<organism evidence="5 6">
    <name type="scientific">Eiseniibacteriota bacterium</name>
    <dbReference type="NCBI Taxonomy" id="2212470"/>
    <lineage>
        <taxon>Bacteria</taxon>
        <taxon>Candidatus Eiseniibacteriota</taxon>
    </lineage>
</organism>
<dbReference type="Gene3D" id="3.40.800.10">
    <property type="entry name" value="Ureohydrolase domain"/>
    <property type="match status" value="1"/>
</dbReference>
<evidence type="ECO:0000256" key="2">
    <source>
        <dbReference type="ARBA" id="ARBA00022723"/>
    </source>
</evidence>
<comment type="similarity">
    <text evidence="1">Belongs to the arginase family. Agmatinase subfamily.</text>
</comment>
<dbReference type="GO" id="GO:0008783">
    <property type="term" value="F:agmatinase activity"/>
    <property type="evidence" value="ECO:0007669"/>
    <property type="project" value="UniProtKB-EC"/>
</dbReference>
<dbReference type="Proteomes" id="UP000777784">
    <property type="component" value="Unassembled WGS sequence"/>
</dbReference>